<dbReference type="RefSeq" id="XP_002481282.1">
    <property type="nucleotide sequence ID" value="XM_002481237.1"/>
</dbReference>
<dbReference type="PANTHER" id="PTHR33481">
    <property type="entry name" value="REVERSE TRANSCRIPTASE"/>
    <property type="match status" value="1"/>
</dbReference>
<keyword evidence="2" id="KW-1185">Reference proteome</keyword>
<sequence length="158" mass="17141">MTSKALTIASALRSLGNMVHGMRPHLLQQAILACILRKAYFGAETWWPGRTHPRSRPQADTLPISNLVNKHLMDLSTVILIGARAVLPVFHTTQVPVLHRESGSKLENGQAGGSYIGFQAGSQFLRSLIPLQPNKEVFDAEAEAALARLKAAITHSTA</sequence>
<dbReference type="Proteomes" id="UP000001745">
    <property type="component" value="Unassembled WGS sequence"/>
</dbReference>
<dbReference type="OrthoDB" id="4510570at2759"/>
<proteinExistence type="predicted"/>
<accession>B8M8Z5</accession>
<dbReference type="PhylomeDB" id="B8M8Z5"/>
<gene>
    <name evidence="1" type="ORF">TSTA_111340</name>
</gene>
<dbReference type="OMA" id="WHVRTVE"/>
<protein>
    <submittedName>
        <fullName evidence="1">Uncharacterized protein</fullName>
    </submittedName>
</protein>
<dbReference type="PANTHER" id="PTHR33481:SF1">
    <property type="entry name" value="ENDONUCLEASE_EXONUCLEASE_PHOSPHATASE DOMAIN-CONTAINING PROTEIN-RELATED"/>
    <property type="match status" value="1"/>
</dbReference>
<dbReference type="HOGENOM" id="CLU_1670566_0_0_1"/>
<organism evidence="1 2">
    <name type="scientific">Talaromyces stipitatus (strain ATCC 10500 / CBS 375.48 / QM 6759 / NRRL 1006)</name>
    <name type="common">Penicillium stipitatum</name>
    <dbReference type="NCBI Taxonomy" id="441959"/>
    <lineage>
        <taxon>Eukaryota</taxon>
        <taxon>Fungi</taxon>
        <taxon>Dikarya</taxon>
        <taxon>Ascomycota</taxon>
        <taxon>Pezizomycotina</taxon>
        <taxon>Eurotiomycetes</taxon>
        <taxon>Eurotiomycetidae</taxon>
        <taxon>Eurotiales</taxon>
        <taxon>Trichocomaceae</taxon>
        <taxon>Talaromyces</taxon>
        <taxon>Talaromyces sect. Talaromyces</taxon>
    </lineage>
</organism>
<evidence type="ECO:0000313" key="2">
    <source>
        <dbReference type="Proteomes" id="UP000001745"/>
    </source>
</evidence>
<dbReference type="VEuPathDB" id="FungiDB:TSTA_111340"/>
<dbReference type="InParanoid" id="B8M8Z5"/>
<dbReference type="GeneID" id="8109814"/>
<name>B8M8Z5_TALSN</name>
<dbReference type="PROSITE" id="PS51257">
    <property type="entry name" value="PROKAR_LIPOPROTEIN"/>
    <property type="match status" value="1"/>
</dbReference>
<reference evidence="2" key="1">
    <citation type="journal article" date="2015" name="Genome Announc.">
        <title>Genome sequence of the AIDS-associated pathogen Penicillium marneffei (ATCC18224) and its near taxonomic relative Talaromyces stipitatus (ATCC10500).</title>
        <authorList>
            <person name="Nierman W.C."/>
            <person name="Fedorova-Abrams N.D."/>
            <person name="Andrianopoulos A."/>
        </authorList>
    </citation>
    <scope>NUCLEOTIDE SEQUENCE [LARGE SCALE GENOMIC DNA]</scope>
    <source>
        <strain evidence="2">ATCC 10500 / CBS 375.48 / QM 6759 / NRRL 1006</strain>
    </source>
</reference>
<dbReference type="AlphaFoldDB" id="B8M8Z5"/>
<dbReference type="EMBL" id="EQ962655">
    <property type="protein sequence ID" value="EED17290.1"/>
    <property type="molecule type" value="Genomic_DNA"/>
</dbReference>
<evidence type="ECO:0000313" key="1">
    <source>
        <dbReference type="EMBL" id="EED17290.1"/>
    </source>
</evidence>